<dbReference type="Gene3D" id="2.10.70.20">
    <property type="entry name" value="gspk-gspi-gspj complex like domains"/>
    <property type="match status" value="1"/>
</dbReference>
<dbReference type="InterPro" id="IPR045584">
    <property type="entry name" value="Pilin-like"/>
</dbReference>
<accession>A0A0S2DMN7</accession>
<dbReference type="EMBL" id="CP013140">
    <property type="protein sequence ID" value="ALN59519.1"/>
    <property type="molecule type" value="Genomic_DNA"/>
</dbReference>
<sequence length="233" mass="25549">MSGVGAGRVAAPRRRAPARRASARGFTLIEVLLAMVLLVAGLALAFATLSAATKTASRGEALAQRSERERAVENFLRRRIAATRPIPFAFDQSTAVPQRFVGEPDRLRFVADLPDYLGQGGPYLHDFAIESDGDQARIVLNLSMVLAGETIKDERPRKPEVLVEGLKSARFRYRTLDPQRGELGEWQEQWQQPEQLPLLVEVTLTDRDGRAWPPLVVSLPLASAAGGGFVPEL</sequence>
<organism evidence="1 2">
    <name type="scientific">Lysobacter enzymogenes</name>
    <dbReference type="NCBI Taxonomy" id="69"/>
    <lineage>
        <taxon>Bacteria</taxon>
        <taxon>Pseudomonadati</taxon>
        <taxon>Pseudomonadota</taxon>
        <taxon>Gammaproteobacteria</taxon>
        <taxon>Lysobacterales</taxon>
        <taxon>Lysobacteraceae</taxon>
        <taxon>Lysobacter</taxon>
    </lineage>
</organism>
<dbReference type="NCBIfam" id="TIGR02532">
    <property type="entry name" value="IV_pilin_GFxxxE"/>
    <property type="match status" value="1"/>
</dbReference>
<evidence type="ECO:0000313" key="2">
    <source>
        <dbReference type="Proteomes" id="UP000061569"/>
    </source>
</evidence>
<protein>
    <submittedName>
        <fullName evidence="1">General secretion pathway protein J</fullName>
    </submittedName>
</protein>
<name>A0A0S2DMN7_LYSEN</name>
<dbReference type="SUPFAM" id="SSF54523">
    <property type="entry name" value="Pili subunits"/>
    <property type="match status" value="1"/>
</dbReference>
<reference evidence="1 2" key="1">
    <citation type="submission" date="2015-11" db="EMBL/GenBank/DDBJ databases">
        <title>Genome sequences of Lysobacter enzymogenes strain C3 and Lysobacter antibioticus ATCC 29479.</title>
        <authorList>
            <person name="Kobayashi D.Y."/>
        </authorList>
    </citation>
    <scope>NUCLEOTIDE SEQUENCE [LARGE SCALE GENOMIC DNA]</scope>
    <source>
        <strain evidence="1 2">C3</strain>
    </source>
</reference>
<dbReference type="STRING" id="69.GLE_4177"/>
<dbReference type="Pfam" id="PF07963">
    <property type="entry name" value="N_methyl"/>
    <property type="match status" value="1"/>
</dbReference>
<dbReference type="InterPro" id="IPR012902">
    <property type="entry name" value="N_methyl_site"/>
</dbReference>
<dbReference type="Proteomes" id="UP000061569">
    <property type="component" value="Chromosome"/>
</dbReference>
<evidence type="ECO:0000313" key="1">
    <source>
        <dbReference type="EMBL" id="ALN59519.1"/>
    </source>
</evidence>
<dbReference type="PROSITE" id="PS00409">
    <property type="entry name" value="PROKAR_NTER_METHYL"/>
    <property type="match status" value="1"/>
</dbReference>
<dbReference type="AlphaFoldDB" id="A0A0S2DMN7"/>
<gene>
    <name evidence="1" type="ORF">GLE_4177</name>
</gene>
<dbReference type="KEGG" id="lez:GLE_4177"/>
<proteinExistence type="predicted"/>
<dbReference type="PATRIC" id="fig|69.6.peg.4119"/>